<gene>
    <name evidence="1" type="ORF">BT62DRAFT_926443</name>
</gene>
<dbReference type="AlphaFoldDB" id="A0A9P7W408"/>
<dbReference type="RefSeq" id="XP_043045733.1">
    <property type="nucleotide sequence ID" value="XM_043185044.1"/>
</dbReference>
<name>A0A9P7W408_9AGAR</name>
<dbReference type="EMBL" id="MU250524">
    <property type="protein sequence ID" value="KAG7452233.1"/>
    <property type="molecule type" value="Genomic_DNA"/>
</dbReference>
<proteinExistence type="predicted"/>
<comment type="caution">
    <text evidence="1">The sequence shown here is derived from an EMBL/GenBank/DDBJ whole genome shotgun (WGS) entry which is preliminary data.</text>
</comment>
<evidence type="ECO:0000313" key="2">
    <source>
        <dbReference type="Proteomes" id="UP000812287"/>
    </source>
</evidence>
<reference evidence="1" key="1">
    <citation type="submission" date="2020-11" db="EMBL/GenBank/DDBJ databases">
        <title>Adaptations for nitrogen fixation in a non-lichenized fungal sporocarp promotes dispersal by wood-feeding termites.</title>
        <authorList>
            <consortium name="DOE Joint Genome Institute"/>
            <person name="Koch R.A."/>
            <person name="Yoon G."/>
            <person name="Arayal U."/>
            <person name="Lail K."/>
            <person name="Amirebrahimi M."/>
            <person name="Labutti K."/>
            <person name="Lipzen A."/>
            <person name="Riley R."/>
            <person name="Barry K."/>
            <person name="Henrissat B."/>
            <person name="Grigoriev I.V."/>
            <person name="Herr J.R."/>
            <person name="Aime M.C."/>
        </authorList>
    </citation>
    <scope>NUCLEOTIDE SEQUENCE</scope>
    <source>
        <strain evidence="1">MCA 3950</strain>
    </source>
</reference>
<keyword evidence="2" id="KW-1185">Reference proteome</keyword>
<dbReference type="PROSITE" id="PS51257">
    <property type="entry name" value="PROKAR_LIPOPROTEIN"/>
    <property type="match status" value="1"/>
</dbReference>
<organism evidence="1 2">
    <name type="scientific">Guyanagaster necrorhizus</name>
    <dbReference type="NCBI Taxonomy" id="856835"/>
    <lineage>
        <taxon>Eukaryota</taxon>
        <taxon>Fungi</taxon>
        <taxon>Dikarya</taxon>
        <taxon>Basidiomycota</taxon>
        <taxon>Agaricomycotina</taxon>
        <taxon>Agaricomycetes</taxon>
        <taxon>Agaricomycetidae</taxon>
        <taxon>Agaricales</taxon>
        <taxon>Marasmiineae</taxon>
        <taxon>Physalacriaceae</taxon>
        <taxon>Guyanagaster</taxon>
    </lineage>
</organism>
<accession>A0A9P7W408</accession>
<dbReference type="GeneID" id="66107341"/>
<dbReference type="Proteomes" id="UP000812287">
    <property type="component" value="Unassembled WGS sequence"/>
</dbReference>
<sequence length="93" mass="10311">MTPIPGKQFAVGSLDADLQAQAHISSLACQPVPITTLDRSRQPKGQRRPIREVFGGVPIAFGPILFCYDWDRGEEADEDYKTPPLEEMVKAKL</sequence>
<protein>
    <submittedName>
        <fullName evidence="1">Uncharacterized protein</fullName>
    </submittedName>
</protein>
<evidence type="ECO:0000313" key="1">
    <source>
        <dbReference type="EMBL" id="KAG7452233.1"/>
    </source>
</evidence>